<dbReference type="Pfam" id="PF03123">
    <property type="entry name" value="CAT_RBD"/>
    <property type="match status" value="1"/>
</dbReference>
<evidence type="ECO:0000259" key="2">
    <source>
        <dbReference type="PROSITE" id="PS51372"/>
    </source>
</evidence>
<evidence type="ECO:0000313" key="4">
    <source>
        <dbReference type="Proteomes" id="UP000296352"/>
    </source>
</evidence>
<dbReference type="Pfam" id="PF00874">
    <property type="entry name" value="PRD"/>
    <property type="match status" value="1"/>
</dbReference>
<reference evidence="3 4" key="1">
    <citation type="submission" date="2019-04" db="EMBL/GenBank/DDBJ databases">
        <title>Corynebacterium endometrii sp. nov., isolated from the uterus of a cow with endometritis.</title>
        <authorList>
            <person name="Ballas P."/>
            <person name="Ruckert C."/>
            <person name="Wagener K."/>
            <person name="Drillich M."/>
            <person name="Kaempfer P."/>
            <person name="Busse H.-J."/>
            <person name="Ehling-Schulz M."/>
        </authorList>
    </citation>
    <scope>NUCLEOTIDE SEQUENCE [LARGE SCALE GENOMIC DNA]</scope>
    <source>
        <strain evidence="3 4">LMM-1653</strain>
    </source>
</reference>
<dbReference type="Gene3D" id="2.30.24.10">
    <property type="entry name" value="CAT RNA-binding domain"/>
    <property type="match status" value="1"/>
</dbReference>
<evidence type="ECO:0000256" key="1">
    <source>
        <dbReference type="ARBA" id="ARBA00022737"/>
    </source>
</evidence>
<dbReference type="InterPro" id="IPR036650">
    <property type="entry name" value="CAT_RNA-bd_dom_sf"/>
</dbReference>
<dbReference type="GO" id="GO:0003723">
    <property type="term" value="F:RNA binding"/>
    <property type="evidence" value="ECO:0007669"/>
    <property type="project" value="InterPro"/>
</dbReference>
<dbReference type="GO" id="GO:0006355">
    <property type="term" value="P:regulation of DNA-templated transcription"/>
    <property type="evidence" value="ECO:0007669"/>
    <property type="project" value="InterPro"/>
</dbReference>
<dbReference type="InterPro" id="IPR011608">
    <property type="entry name" value="PRD"/>
</dbReference>
<dbReference type="Proteomes" id="UP000296352">
    <property type="component" value="Chromosome"/>
</dbReference>
<dbReference type="InterPro" id="IPR004341">
    <property type="entry name" value="CAT_RNA-bd_dom"/>
</dbReference>
<dbReference type="SUPFAM" id="SSF50151">
    <property type="entry name" value="SacY-like RNA-binding domain"/>
    <property type="match status" value="1"/>
</dbReference>
<dbReference type="SMART" id="SM01061">
    <property type="entry name" value="CAT_RBD"/>
    <property type="match status" value="1"/>
</dbReference>
<dbReference type="InterPro" id="IPR036634">
    <property type="entry name" value="PRD_sf"/>
</dbReference>
<dbReference type="EMBL" id="CP039247">
    <property type="protein sequence ID" value="QCB27476.1"/>
    <property type="molecule type" value="Genomic_DNA"/>
</dbReference>
<dbReference type="Gene3D" id="1.10.1790.10">
    <property type="entry name" value="PRD domain"/>
    <property type="match status" value="1"/>
</dbReference>
<sequence length="279" mass="30130">MSTDYRVTRVISNNAVFVQSTAHPDQEEILVGRGVGFGVKAGEMLKDASQARSFIPKGKEKSQLLKALERIDDDLFAAVTAGLEKAMDYLGALDPSAYLLLAEHISFAVQRVRRGEIIHNPLLEEIHAAFTEEFDAALMVLAEVNDSLGVHLPVEEAAYIALHLNAARTGSTVKAPLATANALAGDMAIVRNALGIAPSISQHSISAQRLASALIELRTHIAAGRRRSNAMARSVERELPREFGAASEVICSVVETPSLPHSLRGEAAFFAMFLHGWKQ</sequence>
<accession>A0A4P7QF09</accession>
<dbReference type="OrthoDB" id="9813552at2"/>
<name>A0A4P7QF09_9CORY</name>
<dbReference type="AlphaFoldDB" id="A0A4P7QF09"/>
<organism evidence="3 4">
    <name type="scientific">Corynebacterium endometrii</name>
    <dbReference type="NCBI Taxonomy" id="2488819"/>
    <lineage>
        <taxon>Bacteria</taxon>
        <taxon>Bacillati</taxon>
        <taxon>Actinomycetota</taxon>
        <taxon>Actinomycetes</taxon>
        <taxon>Mycobacteriales</taxon>
        <taxon>Corynebacteriaceae</taxon>
        <taxon>Corynebacterium</taxon>
    </lineage>
</organism>
<protein>
    <submittedName>
        <fullName evidence="3">PtsGHI operon antiterminator</fullName>
    </submittedName>
</protein>
<keyword evidence="4" id="KW-1185">Reference proteome</keyword>
<gene>
    <name evidence="3" type="primary">glcT</name>
    <name evidence="3" type="ORF">CENDO_00835</name>
</gene>
<dbReference type="PROSITE" id="PS51372">
    <property type="entry name" value="PRD_2"/>
    <property type="match status" value="1"/>
</dbReference>
<dbReference type="PANTHER" id="PTHR30185">
    <property type="entry name" value="CRYPTIC BETA-GLUCOSIDE BGL OPERON ANTITERMINATOR"/>
    <property type="match status" value="1"/>
</dbReference>
<dbReference type="KEGG" id="cee:CENDO_00835"/>
<dbReference type="InterPro" id="IPR050661">
    <property type="entry name" value="BglG_antiterminators"/>
</dbReference>
<dbReference type="PANTHER" id="PTHR30185:SF15">
    <property type="entry name" value="CRYPTIC BETA-GLUCOSIDE BGL OPERON ANTITERMINATOR"/>
    <property type="match status" value="1"/>
</dbReference>
<evidence type="ECO:0000313" key="3">
    <source>
        <dbReference type="EMBL" id="QCB27476.1"/>
    </source>
</evidence>
<feature type="domain" description="PRD" evidence="2">
    <location>
        <begin position="70"/>
        <end position="174"/>
    </location>
</feature>
<dbReference type="RefSeq" id="WP_136140345.1">
    <property type="nucleotide sequence ID" value="NZ_CP039247.1"/>
</dbReference>
<proteinExistence type="predicted"/>
<keyword evidence="1" id="KW-0677">Repeat</keyword>
<dbReference type="SUPFAM" id="SSF63520">
    <property type="entry name" value="PTS-regulatory domain, PRD"/>
    <property type="match status" value="1"/>
</dbReference>